<keyword evidence="3" id="KW-1185">Reference proteome</keyword>
<evidence type="ECO:0000313" key="2">
    <source>
        <dbReference type="EMBL" id="GGV78947.1"/>
    </source>
</evidence>
<keyword evidence="1" id="KW-0472">Membrane</keyword>
<dbReference type="Proteomes" id="UP000660675">
    <property type="component" value="Unassembled WGS sequence"/>
</dbReference>
<accession>A0ABQ2VTR3</accession>
<name>A0ABQ2VTR3_9ACTN</name>
<reference evidence="3" key="1">
    <citation type="journal article" date="2019" name="Int. J. Syst. Evol. Microbiol.">
        <title>The Global Catalogue of Microorganisms (GCM) 10K type strain sequencing project: providing services to taxonomists for standard genome sequencing and annotation.</title>
        <authorList>
            <consortium name="The Broad Institute Genomics Platform"/>
            <consortium name="The Broad Institute Genome Sequencing Center for Infectious Disease"/>
            <person name="Wu L."/>
            <person name="Ma J."/>
        </authorList>
    </citation>
    <scope>NUCLEOTIDE SEQUENCE [LARGE SCALE GENOMIC DNA]</scope>
    <source>
        <strain evidence="3">JCM 4376</strain>
    </source>
</reference>
<sequence>MNRLRAELTARLRNLAVLELANTVWIGWVVFVTLDAPMSAANAVGYGLAAAHLVIGALYWAAKLRQLGAGLSRPPLMGVFRWLRPVCAVGLAAGLVVIATALADRPRGIEVVPGAVLYGLAAAEYVNYFQWQLMHDTRADLRRLLRTRRVRRSHLYEDIRVHRNPQAAR</sequence>
<evidence type="ECO:0000313" key="3">
    <source>
        <dbReference type="Proteomes" id="UP000660675"/>
    </source>
</evidence>
<evidence type="ECO:0000256" key="1">
    <source>
        <dbReference type="SAM" id="Phobius"/>
    </source>
</evidence>
<feature type="transmembrane region" description="Helical" evidence="1">
    <location>
        <begin position="115"/>
        <end position="133"/>
    </location>
</feature>
<keyword evidence="1" id="KW-1133">Transmembrane helix</keyword>
<protein>
    <recommendedName>
        <fullName evidence="4">Multidrug transporter</fullName>
    </recommendedName>
</protein>
<dbReference type="RefSeq" id="WP_229866748.1">
    <property type="nucleotide sequence ID" value="NZ_BMTF01000004.1"/>
</dbReference>
<feature type="transmembrane region" description="Helical" evidence="1">
    <location>
        <begin position="12"/>
        <end position="31"/>
    </location>
</feature>
<keyword evidence="1" id="KW-0812">Transmembrane</keyword>
<feature type="transmembrane region" description="Helical" evidence="1">
    <location>
        <begin position="82"/>
        <end position="103"/>
    </location>
</feature>
<evidence type="ECO:0008006" key="4">
    <source>
        <dbReference type="Google" id="ProtNLM"/>
    </source>
</evidence>
<organism evidence="2 3">
    <name type="scientific">Streptomyces gelaticus</name>
    <dbReference type="NCBI Taxonomy" id="285446"/>
    <lineage>
        <taxon>Bacteria</taxon>
        <taxon>Bacillati</taxon>
        <taxon>Actinomycetota</taxon>
        <taxon>Actinomycetes</taxon>
        <taxon>Kitasatosporales</taxon>
        <taxon>Streptomycetaceae</taxon>
        <taxon>Streptomyces</taxon>
    </lineage>
</organism>
<gene>
    <name evidence="2" type="ORF">GCM10015535_14560</name>
</gene>
<comment type="caution">
    <text evidence="2">The sequence shown here is derived from an EMBL/GenBank/DDBJ whole genome shotgun (WGS) entry which is preliminary data.</text>
</comment>
<dbReference type="EMBL" id="BMTF01000004">
    <property type="protein sequence ID" value="GGV78947.1"/>
    <property type="molecule type" value="Genomic_DNA"/>
</dbReference>
<feature type="transmembrane region" description="Helical" evidence="1">
    <location>
        <begin position="43"/>
        <end position="62"/>
    </location>
</feature>
<proteinExistence type="predicted"/>